<name>A0A3G8LPG0_9GAMM</name>
<evidence type="ECO:0000256" key="5">
    <source>
        <dbReference type="ARBA" id="ARBA00022729"/>
    </source>
</evidence>
<dbReference type="GO" id="GO:0005886">
    <property type="term" value="C:plasma membrane"/>
    <property type="evidence" value="ECO:0007669"/>
    <property type="project" value="UniProtKB-SubCell"/>
</dbReference>
<dbReference type="PROSITE" id="PS51007">
    <property type="entry name" value="CYTC"/>
    <property type="match status" value="3"/>
</dbReference>
<keyword evidence="2" id="KW-1003">Cell membrane</keyword>
<evidence type="ECO:0000256" key="9">
    <source>
        <dbReference type="PIRSR" id="PIRSR000018-50"/>
    </source>
</evidence>
<evidence type="ECO:0000256" key="2">
    <source>
        <dbReference type="ARBA" id="ARBA00022475"/>
    </source>
</evidence>
<dbReference type="GO" id="GO:0009055">
    <property type="term" value="F:electron transfer activity"/>
    <property type="evidence" value="ECO:0007669"/>
    <property type="project" value="InterPro"/>
</dbReference>
<dbReference type="InterPro" id="IPR051459">
    <property type="entry name" value="Cytochrome_c-type_DH"/>
</dbReference>
<dbReference type="PIRSF" id="PIRSF000018">
    <property type="entry name" value="Mb_ADH_cyt_c"/>
    <property type="match status" value="1"/>
</dbReference>
<evidence type="ECO:0000256" key="3">
    <source>
        <dbReference type="ARBA" id="ARBA00022617"/>
    </source>
</evidence>
<feature type="binding site" description="axial binding residue" evidence="10">
    <location>
        <position position="208"/>
    </location>
    <ligand>
        <name>heme c</name>
        <dbReference type="ChEBI" id="CHEBI:61717"/>
        <label>2</label>
    </ligand>
    <ligandPart>
        <name>Fe</name>
        <dbReference type="ChEBI" id="CHEBI:18248"/>
    </ligandPart>
</feature>
<feature type="binding site" description="covalent" evidence="9">
    <location>
        <position position="60"/>
    </location>
    <ligand>
        <name>heme c</name>
        <dbReference type="ChEBI" id="CHEBI:61717"/>
        <label>1</label>
    </ligand>
</feature>
<keyword evidence="4 10" id="KW-0479">Metal-binding</keyword>
<feature type="transmembrane region" description="Helical" evidence="11">
    <location>
        <begin position="5"/>
        <end position="25"/>
    </location>
</feature>
<reference evidence="14" key="1">
    <citation type="submission" date="2018-11" db="EMBL/GenBank/DDBJ databases">
        <title>Shewanella sp. M2.</title>
        <authorList>
            <person name="Hwang Y.J."/>
            <person name="Hwang C.Y."/>
        </authorList>
    </citation>
    <scope>NUCLEOTIDE SEQUENCE [LARGE SCALE GENOMIC DNA]</scope>
    <source>
        <strain evidence="14">LMG 19866</strain>
    </source>
</reference>
<protein>
    <submittedName>
        <fullName evidence="13">Cytochrome c</fullName>
    </submittedName>
</protein>
<feature type="binding site" description="covalent" evidence="9">
    <location>
        <position position="340"/>
    </location>
    <ligand>
        <name>heme c</name>
        <dbReference type="ChEBI" id="CHEBI:61717"/>
        <label>3</label>
    </ligand>
</feature>
<keyword evidence="14" id="KW-1185">Reference proteome</keyword>
<keyword evidence="7 10" id="KW-0408">Iron</keyword>
<comment type="subcellular location">
    <subcellularLocation>
        <location evidence="1">Cell membrane</location>
    </subcellularLocation>
</comment>
<dbReference type="GO" id="GO:0016614">
    <property type="term" value="F:oxidoreductase activity, acting on CH-OH group of donors"/>
    <property type="evidence" value="ECO:0007669"/>
    <property type="project" value="InterPro"/>
</dbReference>
<dbReference type="SUPFAM" id="SSF46626">
    <property type="entry name" value="Cytochrome c"/>
    <property type="match status" value="3"/>
</dbReference>
<accession>A0A3G8LPG0</accession>
<dbReference type="InterPro" id="IPR009056">
    <property type="entry name" value="Cyt_c-like_dom"/>
</dbReference>
<feature type="binding site" description="covalent" evidence="9">
    <location>
        <position position="337"/>
    </location>
    <ligand>
        <name>heme c</name>
        <dbReference type="ChEBI" id="CHEBI:61717"/>
        <label>3</label>
    </ligand>
</feature>
<dbReference type="Pfam" id="PF00034">
    <property type="entry name" value="Cytochrom_C"/>
    <property type="match status" value="1"/>
</dbReference>
<evidence type="ECO:0000259" key="12">
    <source>
        <dbReference type="PROSITE" id="PS51007"/>
    </source>
</evidence>
<keyword evidence="3 9" id="KW-0349">Heme</keyword>
<dbReference type="AlphaFoldDB" id="A0A3G8LPG0"/>
<feature type="binding site" description="axial binding residue" evidence="10">
    <location>
        <position position="61"/>
    </location>
    <ligand>
        <name>heme c</name>
        <dbReference type="ChEBI" id="CHEBI:61717"/>
        <label>1</label>
    </ligand>
    <ligandPart>
        <name>Fe</name>
        <dbReference type="ChEBI" id="CHEBI:18248"/>
    </ligandPart>
</feature>
<evidence type="ECO:0000256" key="11">
    <source>
        <dbReference type="SAM" id="Phobius"/>
    </source>
</evidence>
<evidence type="ECO:0000256" key="1">
    <source>
        <dbReference type="ARBA" id="ARBA00004236"/>
    </source>
</evidence>
<organism evidence="13 14">
    <name type="scientific">Shewanella livingstonensis</name>
    <dbReference type="NCBI Taxonomy" id="150120"/>
    <lineage>
        <taxon>Bacteria</taxon>
        <taxon>Pseudomonadati</taxon>
        <taxon>Pseudomonadota</taxon>
        <taxon>Gammaproteobacteria</taxon>
        <taxon>Alteromonadales</taxon>
        <taxon>Shewanellaceae</taxon>
        <taxon>Shewanella</taxon>
    </lineage>
</organism>
<dbReference type="PANTHER" id="PTHR35008:SF8">
    <property type="entry name" value="ALCOHOL DEHYDROGENASE CYTOCHROME C SUBUNIT"/>
    <property type="match status" value="1"/>
</dbReference>
<dbReference type="Pfam" id="PF13442">
    <property type="entry name" value="Cytochrome_CBB3"/>
    <property type="match status" value="1"/>
</dbReference>
<dbReference type="InterPro" id="IPR036909">
    <property type="entry name" value="Cyt_c-like_dom_sf"/>
</dbReference>
<keyword evidence="5" id="KW-0732">Signal</keyword>
<sequence>MLKRIVYGVCGAAIVGLGLFSLYAYNPSIEPITPTVNPDYSSQVIEQGKILAAAGYCSTCHTPPGGSAYAGNYEMHSEFGTIYSSNITPDVETGIGSWSEVAFARAMRTGVSRDGHHLLPAFPYEHFNKMTDDDISAIYAYIMTSVPAVYQVKKENGIPFPLNISALQAGWKLLFADTETFQANAHKSAEWNRGAYLAEGIAHCGACHTPRNALGGEKYAQMYQGAPIDGWIAPSLTSTSTSPIPWRSQDFYEYLTTGNSVYHGSAAGPMAPVMHKGLSALPESDIQAISGYFADLARTNDTDEPQSSSTLHAALAAQHQQPDQRIDEGARLYATACQACHYSSDQLVKGRPLITIGSATHLNDPANLINVILDGVRNDQGISGVVMPGFRDALTDKDISAIAAYLRQAAGENTWPKLQQQVGEIRNQPRFEH</sequence>
<evidence type="ECO:0000256" key="10">
    <source>
        <dbReference type="PIRSR" id="PIRSR000018-51"/>
    </source>
</evidence>
<dbReference type="EMBL" id="CP034015">
    <property type="protein sequence ID" value="AZG71683.1"/>
    <property type="molecule type" value="Genomic_DNA"/>
</dbReference>
<feature type="domain" description="Cytochrome c" evidence="12">
    <location>
        <begin position="43"/>
        <end position="146"/>
    </location>
</feature>
<proteinExistence type="predicted"/>
<dbReference type="InterPro" id="IPR014353">
    <property type="entry name" value="Membr-bd_ADH_cyt_c"/>
</dbReference>
<evidence type="ECO:0000313" key="13">
    <source>
        <dbReference type="EMBL" id="AZG71683.1"/>
    </source>
</evidence>
<feature type="domain" description="Cytochrome c" evidence="12">
    <location>
        <begin position="324"/>
        <end position="410"/>
    </location>
</feature>
<dbReference type="GO" id="GO:0020037">
    <property type="term" value="F:heme binding"/>
    <property type="evidence" value="ECO:0007669"/>
    <property type="project" value="InterPro"/>
</dbReference>
<feature type="binding site" description="covalent" evidence="9">
    <location>
        <position position="207"/>
    </location>
    <ligand>
        <name>heme c</name>
        <dbReference type="ChEBI" id="CHEBI:61717"/>
        <label>2</label>
    </ligand>
</feature>
<comment type="cofactor">
    <cofactor evidence="9">
        <name>heme c</name>
        <dbReference type="ChEBI" id="CHEBI:61717"/>
    </cofactor>
    <text evidence="9">Binds 3 heme c groups covalently per subunit.</text>
</comment>
<dbReference type="Gene3D" id="1.10.760.10">
    <property type="entry name" value="Cytochrome c-like domain"/>
    <property type="match status" value="2"/>
</dbReference>
<evidence type="ECO:0000256" key="8">
    <source>
        <dbReference type="ARBA" id="ARBA00023136"/>
    </source>
</evidence>
<gene>
    <name evidence="13" type="ORF">EGC82_02220</name>
</gene>
<dbReference type="GO" id="GO:0005506">
    <property type="term" value="F:iron ion binding"/>
    <property type="evidence" value="ECO:0007669"/>
    <property type="project" value="InterPro"/>
</dbReference>
<dbReference type="Proteomes" id="UP000278035">
    <property type="component" value="Chromosome"/>
</dbReference>
<keyword evidence="11" id="KW-1133">Transmembrane helix</keyword>
<dbReference type="KEGG" id="slj:EGC82_02220"/>
<evidence type="ECO:0000313" key="14">
    <source>
        <dbReference type="Proteomes" id="UP000278035"/>
    </source>
</evidence>
<keyword evidence="11" id="KW-0812">Transmembrane</keyword>
<feature type="binding site" description="covalent" evidence="9">
    <location>
        <position position="57"/>
    </location>
    <ligand>
        <name>heme c</name>
        <dbReference type="ChEBI" id="CHEBI:61717"/>
        <label>1</label>
    </ligand>
</feature>
<dbReference type="OrthoDB" id="9811281at2"/>
<evidence type="ECO:0000256" key="4">
    <source>
        <dbReference type="ARBA" id="ARBA00022723"/>
    </source>
</evidence>
<dbReference type="PANTHER" id="PTHR35008">
    <property type="entry name" value="BLL4482 PROTEIN-RELATED"/>
    <property type="match status" value="1"/>
</dbReference>
<keyword evidence="8 11" id="KW-0472">Membrane</keyword>
<feature type="domain" description="Cytochrome c" evidence="12">
    <location>
        <begin position="189"/>
        <end position="297"/>
    </location>
</feature>
<feature type="binding site" description="axial binding residue" evidence="10">
    <location>
        <position position="341"/>
    </location>
    <ligand>
        <name>heme c</name>
        <dbReference type="ChEBI" id="CHEBI:61717"/>
        <label>3</label>
    </ligand>
    <ligandPart>
        <name>Fe</name>
        <dbReference type="ChEBI" id="CHEBI:18248"/>
    </ligandPart>
</feature>
<dbReference type="RefSeq" id="WP_124729307.1">
    <property type="nucleotide sequence ID" value="NZ_CBCSKC010000034.1"/>
</dbReference>
<keyword evidence="6" id="KW-0677">Repeat</keyword>
<evidence type="ECO:0000256" key="7">
    <source>
        <dbReference type="ARBA" id="ARBA00023004"/>
    </source>
</evidence>
<evidence type="ECO:0000256" key="6">
    <source>
        <dbReference type="ARBA" id="ARBA00022737"/>
    </source>
</evidence>
<feature type="binding site" description="covalent" evidence="9">
    <location>
        <position position="204"/>
    </location>
    <ligand>
        <name>heme c</name>
        <dbReference type="ChEBI" id="CHEBI:61717"/>
        <label>2</label>
    </ligand>
</feature>